<dbReference type="InterPro" id="IPR052958">
    <property type="entry name" value="IFN-induced_PKR_regulator"/>
</dbReference>
<reference evidence="2" key="1">
    <citation type="submission" date="2021-05" db="EMBL/GenBank/DDBJ databases">
        <authorList>
            <person name="Alioto T."/>
            <person name="Alioto T."/>
            <person name="Gomez Garrido J."/>
        </authorList>
    </citation>
    <scope>NUCLEOTIDE SEQUENCE</scope>
</reference>
<evidence type="ECO:0000259" key="1">
    <source>
        <dbReference type="Pfam" id="PF05699"/>
    </source>
</evidence>
<organism evidence="2">
    <name type="scientific">Cacopsylla melanoneura</name>
    <dbReference type="NCBI Taxonomy" id="428564"/>
    <lineage>
        <taxon>Eukaryota</taxon>
        <taxon>Metazoa</taxon>
        <taxon>Ecdysozoa</taxon>
        <taxon>Arthropoda</taxon>
        <taxon>Hexapoda</taxon>
        <taxon>Insecta</taxon>
        <taxon>Pterygota</taxon>
        <taxon>Neoptera</taxon>
        <taxon>Paraneoptera</taxon>
        <taxon>Hemiptera</taxon>
        <taxon>Sternorrhyncha</taxon>
        <taxon>Psylloidea</taxon>
        <taxon>Psyllidae</taxon>
        <taxon>Psyllinae</taxon>
        <taxon>Cacopsylla</taxon>
    </lineage>
</organism>
<name>A0A8D8ZFX7_9HEMI</name>
<dbReference type="GO" id="GO:0046983">
    <property type="term" value="F:protein dimerization activity"/>
    <property type="evidence" value="ECO:0007669"/>
    <property type="project" value="InterPro"/>
</dbReference>
<proteinExistence type="predicted"/>
<dbReference type="InterPro" id="IPR012337">
    <property type="entry name" value="RNaseH-like_sf"/>
</dbReference>
<dbReference type="InterPro" id="IPR008906">
    <property type="entry name" value="HATC_C_dom"/>
</dbReference>
<sequence>MRRQYVPNMPTLCETRWSHKYKSIRIFHKNIPTIYEALENLSKEGNTSTRKSAFQLQSAMQRPVFLVCATIIGKYSNILEPVANILQSKSLDLLNCTDHVNTISSLIKEHRENVDDTAKGIMFEVNEIADQLNITIAAPRTSKTQTHRTNTPANSTDEYFKRSIIIPYLDSLIMSLGLRFSETNLPAYSILQLHPYHMLQISSQQMKSRVQTISAFYEIEGLEYEIELWRKLWVDKGLTYDVLKDIDLIDCYKECSAYFPSVKTCLAISLAQPCTTSSVERSFSTLRRVKTWLRATMATERLSGLCLLSIHRKMAHDRKEELQMKVLEKFAEDKRRIVLL</sequence>
<protein>
    <submittedName>
        <fullName evidence="2">52 kDa repressor of the inhibitor of the protein kinase</fullName>
    </submittedName>
</protein>
<dbReference type="Pfam" id="PF05699">
    <property type="entry name" value="Dimer_Tnp_hAT"/>
    <property type="match status" value="1"/>
</dbReference>
<dbReference type="SUPFAM" id="SSF53098">
    <property type="entry name" value="Ribonuclease H-like"/>
    <property type="match status" value="1"/>
</dbReference>
<dbReference type="PANTHER" id="PTHR46289:SF17">
    <property type="entry name" value="HAT C-TERMINAL DIMERISATION DOMAIN-CONTAINING PROTEIN"/>
    <property type="match status" value="1"/>
</dbReference>
<dbReference type="AlphaFoldDB" id="A0A8D8ZFX7"/>
<dbReference type="PANTHER" id="PTHR46289">
    <property type="entry name" value="52 KDA REPRESSOR OF THE INHIBITOR OF THE PROTEIN KINASE-LIKE PROTEIN-RELATED"/>
    <property type="match status" value="1"/>
</dbReference>
<dbReference type="EMBL" id="HBUF01512597">
    <property type="protein sequence ID" value="CAG6747048.1"/>
    <property type="molecule type" value="Transcribed_RNA"/>
</dbReference>
<evidence type="ECO:0000313" key="2">
    <source>
        <dbReference type="EMBL" id="CAG6747048.1"/>
    </source>
</evidence>
<accession>A0A8D8ZFX7</accession>
<feature type="domain" description="HAT C-terminal dimerisation" evidence="1">
    <location>
        <begin position="242"/>
        <end position="314"/>
    </location>
</feature>